<dbReference type="InterPro" id="IPR000073">
    <property type="entry name" value="AB_hydrolase_1"/>
</dbReference>
<dbReference type="PANTHER" id="PTHR43798:SF31">
    <property type="entry name" value="AB HYDROLASE SUPERFAMILY PROTEIN YCLE"/>
    <property type="match status" value="1"/>
</dbReference>
<keyword evidence="4" id="KW-1185">Reference proteome</keyword>
<dbReference type="GO" id="GO:0016787">
    <property type="term" value="F:hydrolase activity"/>
    <property type="evidence" value="ECO:0007669"/>
    <property type="project" value="UniProtKB-KW"/>
</dbReference>
<evidence type="ECO:0000313" key="3">
    <source>
        <dbReference type="EMBL" id="GLS70641.1"/>
    </source>
</evidence>
<name>A0AA37TBS8_9HYPH</name>
<evidence type="ECO:0000256" key="1">
    <source>
        <dbReference type="ARBA" id="ARBA00022801"/>
    </source>
</evidence>
<protein>
    <recommendedName>
        <fullName evidence="2">AB hydrolase-1 domain-containing protein</fullName>
    </recommendedName>
</protein>
<dbReference type="Pfam" id="PF12697">
    <property type="entry name" value="Abhydrolase_6"/>
    <property type="match status" value="1"/>
</dbReference>
<dbReference type="Gene3D" id="3.40.50.1820">
    <property type="entry name" value="alpha/beta hydrolase"/>
    <property type="match status" value="1"/>
</dbReference>
<sequence>MSEPEILFCLHFLGGSARSWAPLAGALDGALTCVPVDLPGFGQEAGTTGFTVAAMADHVAAAVRGRAPTRYAIAGHSMGAKVALVLARRAEDGEPDLAGLTDLILVSGSPPSPEPIPEDRRARMIAWIDADPDTRRREAQAFVRENVGAALDPDTEARAVADVLQASPEAWKAWLEAGAREDWCRRIGVLRTPALILAGSEDADLGPDAQQALMAPHLAFHRRVTVDGVGHLLPLERPGTLAERVLDHVGDRPRGSAPATPAVPAAYQALITSDRVNSRLRSVLDSRAAPDDPAYRPNALNPVELALLRAVLAHVLPVPGIDPAARLDRRLADDAGDGWRYAALPPDAEAYRAALRTLDAAARAAHDRPYLALDPEAQAALLVLTQRSDLTVPESLGGRLDADRMRFWFEDLRADATKLWLAQPAALARIGFSGIGAGGDRPGAIAEGLPGFHEVGLDAPEPWEPRPAQVEAAR</sequence>
<dbReference type="Proteomes" id="UP001157440">
    <property type="component" value="Unassembled WGS sequence"/>
</dbReference>
<dbReference type="AlphaFoldDB" id="A0AA37TBS8"/>
<dbReference type="InterPro" id="IPR027056">
    <property type="entry name" value="Gluconate_2DH_su3"/>
</dbReference>
<feature type="domain" description="AB hydrolase-1" evidence="2">
    <location>
        <begin position="9"/>
        <end position="243"/>
    </location>
</feature>
<reference evidence="4" key="1">
    <citation type="journal article" date="2019" name="Int. J. Syst. Evol. Microbiol.">
        <title>The Global Catalogue of Microorganisms (GCM) 10K type strain sequencing project: providing services to taxonomists for standard genome sequencing and annotation.</title>
        <authorList>
            <consortium name="The Broad Institute Genomics Platform"/>
            <consortium name="The Broad Institute Genome Sequencing Center for Infectious Disease"/>
            <person name="Wu L."/>
            <person name="Ma J."/>
        </authorList>
    </citation>
    <scope>NUCLEOTIDE SEQUENCE [LARGE SCALE GENOMIC DNA]</scope>
    <source>
        <strain evidence="4">NBRC 103632</strain>
    </source>
</reference>
<dbReference type="InterPro" id="IPR029058">
    <property type="entry name" value="AB_hydrolase_fold"/>
</dbReference>
<proteinExistence type="predicted"/>
<dbReference type="PANTHER" id="PTHR43798">
    <property type="entry name" value="MONOACYLGLYCEROL LIPASE"/>
    <property type="match status" value="1"/>
</dbReference>
<accession>A0AA37TBS8</accession>
<organism evidence="3 4">
    <name type="scientific">Methylobacterium tardum</name>
    <dbReference type="NCBI Taxonomy" id="374432"/>
    <lineage>
        <taxon>Bacteria</taxon>
        <taxon>Pseudomonadati</taxon>
        <taxon>Pseudomonadota</taxon>
        <taxon>Alphaproteobacteria</taxon>
        <taxon>Hyphomicrobiales</taxon>
        <taxon>Methylobacteriaceae</taxon>
        <taxon>Methylobacterium</taxon>
    </lineage>
</organism>
<dbReference type="EMBL" id="BSPL01000016">
    <property type="protein sequence ID" value="GLS70641.1"/>
    <property type="molecule type" value="Genomic_DNA"/>
</dbReference>
<keyword evidence="1" id="KW-0378">Hydrolase</keyword>
<gene>
    <name evidence="3" type="ORF">GCM10007890_26540</name>
</gene>
<dbReference type="Pfam" id="PF13618">
    <property type="entry name" value="Gluconate_2-dh3"/>
    <property type="match status" value="1"/>
</dbReference>
<dbReference type="SUPFAM" id="SSF53474">
    <property type="entry name" value="alpha/beta-Hydrolases"/>
    <property type="match status" value="1"/>
</dbReference>
<evidence type="ECO:0000259" key="2">
    <source>
        <dbReference type="Pfam" id="PF12697"/>
    </source>
</evidence>
<dbReference type="GO" id="GO:0016020">
    <property type="term" value="C:membrane"/>
    <property type="evidence" value="ECO:0007669"/>
    <property type="project" value="TreeGrafter"/>
</dbReference>
<dbReference type="RefSeq" id="WP_238196522.1">
    <property type="nucleotide sequence ID" value="NZ_BPQZ01000011.1"/>
</dbReference>
<dbReference type="InterPro" id="IPR050266">
    <property type="entry name" value="AB_hydrolase_sf"/>
</dbReference>
<evidence type="ECO:0000313" key="4">
    <source>
        <dbReference type="Proteomes" id="UP001157440"/>
    </source>
</evidence>
<comment type="caution">
    <text evidence="3">The sequence shown here is derived from an EMBL/GenBank/DDBJ whole genome shotgun (WGS) entry which is preliminary data.</text>
</comment>